<evidence type="ECO:0000313" key="2">
    <source>
        <dbReference type="Proteomes" id="UP001149165"/>
    </source>
</evidence>
<name>A0A9W9F363_9EURO</name>
<protein>
    <submittedName>
        <fullName evidence="1">RNA polymerase II C-terminal domain kinase beta subunit</fullName>
    </submittedName>
</protein>
<dbReference type="EMBL" id="JAPQKH010000006">
    <property type="protein sequence ID" value="KAJ5092736.1"/>
    <property type="molecule type" value="Genomic_DNA"/>
</dbReference>
<dbReference type="GO" id="GO:0016301">
    <property type="term" value="F:kinase activity"/>
    <property type="evidence" value="ECO:0007669"/>
    <property type="project" value="UniProtKB-KW"/>
</dbReference>
<evidence type="ECO:0000313" key="1">
    <source>
        <dbReference type="EMBL" id="KAJ5092736.1"/>
    </source>
</evidence>
<dbReference type="InterPro" id="IPR036915">
    <property type="entry name" value="Cyclin-like_sf"/>
</dbReference>
<keyword evidence="1" id="KW-0418">Kinase</keyword>
<reference evidence="1" key="2">
    <citation type="journal article" date="2023" name="IMA Fungus">
        <title>Comparative genomic study of the Penicillium genus elucidates a diverse pangenome and 15 lateral gene transfer events.</title>
        <authorList>
            <person name="Petersen C."/>
            <person name="Sorensen T."/>
            <person name="Nielsen M.R."/>
            <person name="Sondergaard T.E."/>
            <person name="Sorensen J.L."/>
            <person name="Fitzpatrick D.A."/>
            <person name="Frisvad J.C."/>
            <person name="Nielsen K.L."/>
        </authorList>
    </citation>
    <scope>NUCLEOTIDE SEQUENCE</scope>
    <source>
        <strain evidence="1">IBT 30069</strain>
    </source>
</reference>
<proteinExistence type="predicted"/>
<dbReference type="Gene3D" id="1.10.472.10">
    <property type="entry name" value="Cyclin-like"/>
    <property type="match status" value="1"/>
</dbReference>
<comment type="caution">
    <text evidence="1">The sequence shown here is derived from an EMBL/GenBank/DDBJ whole genome shotgun (WGS) entry which is preliminary data.</text>
</comment>
<dbReference type="Proteomes" id="UP001149165">
    <property type="component" value="Unassembled WGS sequence"/>
</dbReference>
<reference evidence="1" key="1">
    <citation type="submission" date="2022-11" db="EMBL/GenBank/DDBJ databases">
        <authorList>
            <person name="Petersen C."/>
        </authorList>
    </citation>
    <scope>NUCLEOTIDE SEQUENCE</scope>
    <source>
        <strain evidence="1">IBT 30069</strain>
    </source>
</reference>
<sequence length="254" mass="29128">MFEANARGIIGLERLMLESSGFDFRTRHPHKTLFKLARRHKLPKESLHLAYRIALDVYRTYAPLKQGTPTLAFACLELSGRLLDQRIEALESEEGYAEWNTSREEVLGELSPHLTKPPQEQHTDSHIPETLFDLLELYTHHRSSTTVGPHFPADRFLTVRIPLNQEAGANQIPRFAFWTERPRHPKANNGINTEPPARLPHPLTPIAANGERHRPEKGRDAAVRFMLDPAQADGEKKQVAEYFKVETEEYEVEE</sequence>
<organism evidence="1 2">
    <name type="scientific">Penicillium angulare</name>
    <dbReference type="NCBI Taxonomy" id="116970"/>
    <lineage>
        <taxon>Eukaryota</taxon>
        <taxon>Fungi</taxon>
        <taxon>Dikarya</taxon>
        <taxon>Ascomycota</taxon>
        <taxon>Pezizomycotina</taxon>
        <taxon>Eurotiomycetes</taxon>
        <taxon>Eurotiomycetidae</taxon>
        <taxon>Eurotiales</taxon>
        <taxon>Aspergillaceae</taxon>
        <taxon>Penicillium</taxon>
    </lineage>
</organism>
<dbReference type="SUPFAM" id="SSF47954">
    <property type="entry name" value="Cyclin-like"/>
    <property type="match status" value="1"/>
</dbReference>
<gene>
    <name evidence="1" type="ORF">N7456_008597</name>
</gene>
<accession>A0A9W9F363</accession>
<dbReference type="AlphaFoldDB" id="A0A9W9F363"/>
<keyword evidence="2" id="KW-1185">Reference proteome</keyword>
<keyword evidence="1" id="KW-0808">Transferase</keyword>
<dbReference type="OrthoDB" id="4951845at2759"/>